<evidence type="ECO:0000256" key="3">
    <source>
        <dbReference type="ARBA" id="ARBA00023015"/>
    </source>
</evidence>
<comment type="function">
    <text evidence="6">Repressor of the lactose catabolism operon. Galactose-6-phosphate is the inducer.</text>
</comment>
<dbReference type="SUPFAM" id="SSF46785">
    <property type="entry name" value="Winged helix' DNA-binding domain"/>
    <property type="match status" value="1"/>
</dbReference>
<dbReference type="InterPro" id="IPR037171">
    <property type="entry name" value="NagB/RpiA_transferase-like"/>
</dbReference>
<reference evidence="9" key="1">
    <citation type="journal article" date="2019" name="Int. J. Syst. Evol. Microbiol.">
        <title>The Global Catalogue of Microorganisms (GCM) 10K type strain sequencing project: providing services to taxonomists for standard genome sequencing and annotation.</title>
        <authorList>
            <consortium name="The Broad Institute Genomics Platform"/>
            <consortium name="The Broad Institute Genome Sequencing Center for Infectious Disease"/>
            <person name="Wu L."/>
            <person name="Ma J."/>
        </authorList>
    </citation>
    <scope>NUCLEOTIDE SEQUENCE [LARGE SCALE GENOMIC DNA]</scope>
    <source>
        <strain evidence="9">JCM 16923</strain>
    </source>
</reference>
<gene>
    <name evidence="8" type="ORF">GCM10022231_20180</name>
</gene>
<keyword evidence="9" id="KW-1185">Reference proteome</keyword>
<dbReference type="PROSITE" id="PS00894">
    <property type="entry name" value="HTH_DEOR_1"/>
    <property type="match status" value="1"/>
</dbReference>
<dbReference type="SUPFAM" id="SSF100950">
    <property type="entry name" value="NagB/RpiA/CoA transferase-like"/>
    <property type="match status" value="1"/>
</dbReference>
<name>A0ABP7P627_9ACTN</name>
<evidence type="ECO:0000256" key="2">
    <source>
        <dbReference type="ARBA" id="ARBA00022491"/>
    </source>
</evidence>
<evidence type="ECO:0000256" key="4">
    <source>
        <dbReference type="ARBA" id="ARBA00023125"/>
    </source>
</evidence>
<dbReference type="Pfam" id="PF00455">
    <property type="entry name" value="DeoRC"/>
    <property type="match status" value="1"/>
</dbReference>
<dbReference type="SMART" id="SM01134">
    <property type="entry name" value="DeoRC"/>
    <property type="match status" value="1"/>
</dbReference>
<dbReference type="InterPro" id="IPR001034">
    <property type="entry name" value="DeoR_HTH"/>
</dbReference>
<evidence type="ECO:0000256" key="1">
    <source>
        <dbReference type="ARBA" id="ARBA00021390"/>
    </source>
</evidence>
<evidence type="ECO:0000256" key="6">
    <source>
        <dbReference type="ARBA" id="ARBA00024937"/>
    </source>
</evidence>
<feature type="domain" description="HTH deoR-type" evidence="7">
    <location>
        <begin position="15"/>
        <end position="70"/>
    </location>
</feature>
<dbReference type="EMBL" id="BAAAZW010000005">
    <property type="protein sequence ID" value="GAA3960213.1"/>
    <property type="molecule type" value="Genomic_DNA"/>
</dbReference>
<dbReference type="Gene3D" id="1.10.10.10">
    <property type="entry name" value="Winged helix-like DNA-binding domain superfamily/Winged helix DNA-binding domain"/>
    <property type="match status" value="1"/>
</dbReference>
<dbReference type="InterPro" id="IPR018356">
    <property type="entry name" value="Tscrpt_reg_HTH_DeoR_CS"/>
</dbReference>
<dbReference type="Proteomes" id="UP001418444">
    <property type="component" value="Unassembled WGS sequence"/>
</dbReference>
<dbReference type="InterPro" id="IPR036390">
    <property type="entry name" value="WH_DNA-bd_sf"/>
</dbReference>
<accession>A0ABP7P627</accession>
<sequence length="268" mass="28220">MPVFEDSTQDGDVYAEERQQAIAGEVRARGRVAVTELAERFDVTGETVRRDLASLAQQGLLVRVHGGAVRPDVAAIGAEPDLQEREQSMLAEKTAIGAAAQAFLPPAGGSVLFDAGTTTLRAALALDPDRDLAVVTNAIPLAAHLSTLPRCEVTFVGGRIRGKTQAAVGVETVDAFRRLRVSVAFLGTNGLSRTHGLSTPDPDEAAAKRAMIAAADRVVLLVDSSKFNREDLVSFGALSDVDALVTDPGLDDSLRAELQALDIEVVIA</sequence>
<proteinExistence type="predicted"/>
<dbReference type="PRINTS" id="PR00037">
    <property type="entry name" value="HTHLACR"/>
</dbReference>
<keyword evidence="5" id="KW-0804">Transcription</keyword>
<evidence type="ECO:0000259" key="7">
    <source>
        <dbReference type="PROSITE" id="PS51000"/>
    </source>
</evidence>
<dbReference type="PROSITE" id="PS51000">
    <property type="entry name" value="HTH_DEOR_2"/>
    <property type="match status" value="1"/>
</dbReference>
<keyword evidence="4 8" id="KW-0238">DNA-binding</keyword>
<dbReference type="InterPro" id="IPR014036">
    <property type="entry name" value="DeoR-like_C"/>
</dbReference>
<evidence type="ECO:0000313" key="8">
    <source>
        <dbReference type="EMBL" id="GAA3960213.1"/>
    </source>
</evidence>
<evidence type="ECO:0000313" key="9">
    <source>
        <dbReference type="Proteomes" id="UP001418444"/>
    </source>
</evidence>
<organism evidence="8 9">
    <name type="scientific">Gordonia caeni</name>
    <dbReference type="NCBI Taxonomy" id="1007097"/>
    <lineage>
        <taxon>Bacteria</taxon>
        <taxon>Bacillati</taxon>
        <taxon>Actinomycetota</taxon>
        <taxon>Actinomycetes</taxon>
        <taxon>Mycobacteriales</taxon>
        <taxon>Gordoniaceae</taxon>
        <taxon>Gordonia</taxon>
    </lineage>
</organism>
<protein>
    <recommendedName>
        <fullName evidence="1">Lactose phosphotransferase system repressor</fullName>
    </recommendedName>
</protein>
<dbReference type="InterPro" id="IPR036388">
    <property type="entry name" value="WH-like_DNA-bd_sf"/>
</dbReference>
<dbReference type="PANTHER" id="PTHR30363:SF4">
    <property type="entry name" value="GLYCEROL-3-PHOSPHATE REGULON REPRESSOR"/>
    <property type="match status" value="1"/>
</dbReference>
<dbReference type="PANTHER" id="PTHR30363">
    <property type="entry name" value="HTH-TYPE TRANSCRIPTIONAL REGULATOR SRLR-RELATED"/>
    <property type="match status" value="1"/>
</dbReference>
<dbReference type="InterPro" id="IPR050313">
    <property type="entry name" value="Carb_Metab_HTH_regulators"/>
</dbReference>
<keyword evidence="2" id="KW-0678">Repressor</keyword>
<comment type="caution">
    <text evidence="8">The sequence shown here is derived from an EMBL/GenBank/DDBJ whole genome shotgun (WGS) entry which is preliminary data.</text>
</comment>
<evidence type="ECO:0000256" key="5">
    <source>
        <dbReference type="ARBA" id="ARBA00023163"/>
    </source>
</evidence>
<dbReference type="Pfam" id="PF08220">
    <property type="entry name" value="HTH_DeoR"/>
    <property type="match status" value="1"/>
</dbReference>
<keyword evidence="3" id="KW-0805">Transcription regulation</keyword>
<dbReference type="SMART" id="SM00420">
    <property type="entry name" value="HTH_DEOR"/>
    <property type="match status" value="1"/>
</dbReference>
<dbReference type="GO" id="GO:0003677">
    <property type="term" value="F:DNA binding"/>
    <property type="evidence" value="ECO:0007669"/>
    <property type="project" value="UniProtKB-KW"/>
</dbReference>